<keyword evidence="1" id="KW-1133">Transmembrane helix</keyword>
<feature type="transmembrane region" description="Helical" evidence="1">
    <location>
        <begin position="115"/>
        <end position="139"/>
    </location>
</feature>
<keyword evidence="1" id="KW-0812">Transmembrane</keyword>
<protein>
    <recommendedName>
        <fullName evidence="4">Aminotransferase-like plant mobile domain-containing protein</fullName>
    </recommendedName>
</protein>
<name>A0A444X3I2_ARAHY</name>
<evidence type="ECO:0000313" key="2">
    <source>
        <dbReference type="EMBL" id="RYQ84238.1"/>
    </source>
</evidence>
<gene>
    <name evidence="2" type="ORF">Ahy_B10g103336</name>
</gene>
<evidence type="ECO:0000313" key="3">
    <source>
        <dbReference type="Proteomes" id="UP000289738"/>
    </source>
</evidence>
<reference evidence="2 3" key="1">
    <citation type="submission" date="2019-01" db="EMBL/GenBank/DDBJ databases">
        <title>Sequencing of cultivated peanut Arachis hypogaea provides insights into genome evolution and oil improvement.</title>
        <authorList>
            <person name="Chen X."/>
        </authorList>
    </citation>
    <scope>NUCLEOTIDE SEQUENCE [LARGE SCALE GENOMIC DNA]</scope>
    <source>
        <strain evidence="3">cv. Fuhuasheng</strain>
        <tissue evidence="2">Leaves</tissue>
    </source>
</reference>
<accession>A0A444X3I2</accession>
<organism evidence="2 3">
    <name type="scientific">Arachis hypogaea</name>
    <name type="common">Peanut</name>
    <dbReference type="NCBI Taxonomy" id="3818"/>
    <lineage>
        <taxon>Eukaryota</taxon>
        <taxon>Viridiplantae</taxon>
        <taxon>Streptophyta</taxon>
        <taxon>Embryophyta</taxon>
        <taxon>Tracheophyta</taxon>
        <taxon>Spermatophyta</taxon>
        <taxon>Magnoliopsida</taxon>
        <taxon>eudicotyledons</taxon>
        <taxon>Gunneridae</taxon>
        <taxon>Pentapetalae</taxon>
        <taxon>rosids</taxon>
        <taxon>fabids</taxon>
        <taxon>Fabales</taxon>
        <taxon>Fabaceae</taxon>
        <taxon>Papilionoideae</taxon>
        <taxon>50 kb inversion clade</taxon>
        <taxon>dalbergioids sensu lato</taxon>
        <taxon>Dalbergieae</taxon>
        <taxon>Pterocarpus clade</taxon>
        <taxon>Arachis</taxon>
    </lineage>
</organism>
<comment type="caution">
    <text evidence="2">The sequence shown here is derived from an EMBL/GenBank/DDBJ whole genome shotgun (WGS) entry which is preliminary data.</text>
</comment>
<evidence type="ECO:0000256" key="1">
    <source>
        <dbReference type="SAM" id="Phobius"/>
    </source>
</evidence>
<keyword evidence="3" id="KW-1185">Reference proteome</keyword>
<dbReference type="Proteomes" id="UP000289738">
    <property type="component" value="Chromosome B10"/>
</dbReference>
<dbReference type="AlphaFoldDB" id="A0A444X3I2"/>
<sequence>MSKLFLPLAALLHEGKTLNLAKLLLGHIFEELGLLVCDLRDNKIINKGGPLWLFQLWLNAIFENYMIKPAGGNTDKQHIEGFRLSDYKPNFPNAQSDEDKFWAIFSLFHSYRNLIMINSISLLFWVTIAALPGSIVLSFQTLMRKVNLQIKLGHTYWLFK</sequence>
<evidence type="ECO:0008006" key="4">
    <source>
        <dbReference type="Google" id="ProtNLM"/>
    </source>
</evidence>
<dbReference type="EMBL" id="SDMP01000020">
    <property type="protein sequence ID" value="RYQ84238.1"/>
    <property type="molecule type" value="Genomic_DNA"/>
</dbReference>
<proteinExistence type="predicted"/>
<keyword evidence="1" id="KW-0472">Membrane</keyword>